<comment type="similarity">
    <text evidence="1">Belongs to the short-chain dehydrogenases/reductases (SDR) family.</text>
</comment>
<dbReference type="PRINTS" id="PR00081">
    <property type="entry name" value="GDHRDH"/>
</dbReference>
<dbReference type="InterPro" id="IPR057326">
    <property type="entry name" value="KR_dom"/>
</dbReference>
<reference evidence="5" key="1">
    <citation type="journal article" date="2019" name="Int. J. Syst. Evol. Microbiol.">
        <title>The Global Catalogue of Microorganisms (GCM) 10K type strain sequencing project: providing services to taxonomists for standard genome sequencing and annotation.</title>
        <authorList>
            <consortium name="The Broad Institute Genomics Platform"/>
            <consortium name="The Broad Institute Genome Sequencing Center for Infectious Disease"/>
            <person name="Wu L."/>
            <person name="Ma J."/>
        </authorList>
    </citation>
    <scope>NUCLEOTIDE SEQUENCE [LARGE SCALE GENOMIC DNA]</scope>
    <source>
        <strain evidence="5">CGMCC 1.9106</strain>
    </source>
</reference>
<evidence type="ECO:0000313" key="5">
    <source>
        <dbReference type="Proteomes" id="UP001596392"/>
    </source>
</evidence>
<dbReference type="RefSeq" id="WP_376807915.1">
    <property type="nucleotide sequence ID" value="NZ_JBHTAC010000021.1"/>
</dbReference>
<name>A0ABW2GY59_9ACTN</name>
<sequence>MAITSTDPREPVLSGATVVVIGGSAGIGLETARLARNEGAEVILTGRDADRLARAAADLGALRSAAFDATDPAALERFFQDLPGPVDHVMITAGRPYYGLLADMDVEQARRSFDEHMWLPINVARLAPGRVRPGGTLIFMGGTGARRPRPGLTVAAMGTAALPAMTANLALELAPIRVNLIAAGFVDTPLSAELLGDDLDRRREQLRATLPIGRVVGPADVAALAVHLMANTALTGATYDIDGGQQLLPG</sequence>
<dbReference type="Gene3D" id="3.40.50.720">
    <property type="entry name" value="NAD(P)-binding Rossmann-like Domain"/>
    <property type="match status" value="1"/>
</dbReference>
<keyword evidence="5" id="KW-1185">Reference proteome</keyword>
<accession>A0ABW2GY59</accession>
<keyword evidence="2" id="KW-0560">Oxidoreductase</keyword>
<dbReference type="Proteomes" id="UP001596392">
    <property type="component" value="Unassembled WGS sequence"/>
</dbReference>
<comment type="caution">
    <text evidence="4">The sequence shown here is derived from an EMBL/GenBank/DDBJ whole genome shotgun (WGS) entry which is preliminary data.</text>
</comment>
<protein>
    <submittedName>
        <fullName evidence="4">SDR family oxidoreductase</fullName>
    </submittedName>
</protein>
<organism evidence="4 5">
    <name type="scientific">Catellatospora aurea</name>
    <dbReference type="NCBI Taxonomy" id="1337874"/>
    <lineage>
        <taxon>Bacteria</taxon>
        <taxon>Bacillati</taxon>
        <taxon>Actinomycetota</taxon>
        <taxon>Actinomycetes</taxon>
        <taxon>Micromonosporales</taxon>
        <taxon>Micromonosporaceae</taxon>
        <taxon>Catellatospora</taxon>
    </lineage>
</organism>
<proteinExistence type="inferred from homology"/>
<dbReference type="SMART" id="SM00822">
    <property type="entry name" value="PKS_KR"/>
    <property type="match status" value="1"/>
</dbReference>
<dbReference type="PANTHER" id="PTHR43477:SF1">
    <property type="entry name" value="DIHYDROANTICAPSIN 7-DEHYDROGENASE"/>
    <property type="match status" value="1"/>
</dbReference>
<dbReference type="InterPro" id="IPR051122">
    <property type="entry name" value="SDR_DHRS6-like"/>
</dbReference>
<dbReference type="EMBL" id="JBHTAC010000021">
    <property type="protein sequence ID" value="MFC7244952.1"/>
    <property type="molecule type" value="Genomic_DNA"/>
</dbReference>
<evidence type="ECO:0000313" key="4">
    <source>
        <dbReference type="EMBL" id="MFC7244952.1"/>
    </source>
</evidence>
<evidence type="ECO:0000256" key="2">
    <source>
        <dbReference type="ARBA" id="ARBA00023002"/>
    </source>
</evidence>
<evidence type="ECO:0000259" key="3">
    <source>
        <dbReference type="SMART" id="SM00822"/>
    </source>
</evidence>
<dbReference type="InterPro" id="IPR036291">
    <property type="entry name" value="NAD(P)-bd_dom_sf"/>
</dbReference>
<dbReference type="InterPro" id="IPR002347">
    <property type="entry name" value="SDR_fam"/>
</dbReference>
<gene>
    <name evidence="4" type="ORF">ACFQO7_20960</name>
</gene>
<dbReference type="Pfam" id="PF13561">
    <property type="entry name" value="adh_short_C2"/>
    <property type="match status" value="1"/>
</dbReference>
<feature type="domain" description="Ketoreductase" evidence="3">
    <location>
        <begin position="16"/>
        <end position="189"/>
    </location>
</feature>
<evidence type="ECO:0000256" key="1">
    <source>
        <dbReference type="ARBA" id="ARBA00006484"/>
    </source>
</evidence>
<dbReference type="PANTHER" id="PTHR43477">
    <property type="entry name" value="DIHYDROANTICAPSIN 7-DEHYDROGENASE"/>
    <property type="match status" value="1"/>
</dbReference>
<dbReference type="SUPFAM" id="SSF51735">
    <property type="entry name" value="NAD(P)-binding Rossmann-fold domains"/>
    <property type="match status" value="1"/>
</dbReference>